<reference evidence="1" key="1">
    <citation type="submission" date="2021-02" db="EMBL/GenBank/DDBJ databases">
        <authorList>
            <person name="Nowell W R."/>
        </authorList>
    </citation>
    <scope>NUCLEOTIDE SEQUENCE</scope>
</reference>
<dbReference type="Proteomes" id="UP000677228">
    <property type="component" value="Unassembled WGS sequence"/>
</dbReference>
<evidence type="ECO:0000313" key="2">
    <source>
        <dbReference type="EMBL" id="CAF3570272.1"/>
    </source>
</evidence>
<dbReference type="EMBL" id="CAJNOK010001007">
    <property type="protein sequence ID" value="CAF0787899.1"/>
    <property type="molecule type" value="Genomic_DNA"/>
</dbReference>
<proteinExistence type="predicted"/>
<protein>
    <submittedName>
        <fullName evidence="1">Uncharacterized protein</fullName>
    </submittedName>
</protein>
<dbReference type="EMBL" id="CAJOBA010001007">
    <property type="protein sequence ID" value="CAF3570272.1"/>
    <property type="molecule type" value="Genomic_DNA"/>
</dbReference>
<name>A0A8S2D2I5_9BILA</name>
<organism evidence="1 3">
    <name type="scientific">Didymodactylos carnosus</name>
    <dbReference type="NCBI Taxonomy" id="1234261"/>
    <lineage>
        <taxon>Eukaryota</taxon>
        <taxon>Metazoa</taxon>
        <taxon>Spiralia</taxon>
        <taxon>Gnathifera</taxon>
        <taxon>Rotifera</taxon>
        <taxon>Eurotatoria</taxon>
        <taxon>Bdelloidea</taxon>
        <taxon>Philodinida</taxon>
        <taxon>Philodinidae</taxon>
        <taxon>Didymodactylos</taxon>
    </lineage>
</organism>
<evidence type="ECO:0000313" key="1">
    <source>
        <dbReference type="EMBL" id="CAF0787899.1"/>
    </source>
</evidence>
<dbReference type="AlphaFoldDB" id="A0A8S2D2I5"/>
<evidence type="ECO:0000313" key="3">
    <source>
        <dbReference type="Proteomes" id="UP000677228"/>
    </source>
</evidence>
<dbReference type="Proteomes" id="UP000682733">
    <property type="component" value="Unassembled WGS sequence"/>
</dbReference>
<gene>
    <name evidence="1" type="ORF">OVA965_LOCUS3977</name>
    <name evidence="2" type="ORF">TMI583_LOCUS3975</name>
</gene>
<accession>A0A8S2D2I5</accession>
<sequence length="229" mass="25852">MVSSIPHGTTAEFAQRQIHLLPFRQALNEIKRRLFFAAPGGRRLALSLLGYSLVNSNGFDYNQIDQTLNKINTLLSLKKSLSDGQMETDGDYNGYTLKDYELGCLIGHGCNAAVYEAKLRQKTTTQTRHLTTTDNSRSTTYNDPLTSYINYPSQRLNSLEESDIEILSRTSSNSSESFVNDQSIDENDESLKEVRYRVSRNIISHRDSFGSSILPGKYYFILAEVPDVE</sequence>
<comment type="caution">
    <text evidence="1">The sequence shown here is derived from an EMBL/GenBank/DDBJ whole genome shotgun (WGS) entry which is preliminary data.</text>
</comment>